<dbReference type="InterPro" id="IPR006311">
    <property type="entry name" value="TAT_signal"/>
</dbReference>
<evidence type="ECO:0000313" key="2">
    <source>
        <dbReference type="Proteomes" id="UP000503447"/>
    </source>
</evidence>
<keyword evidence="2" id="KW-1185">Reference proteome</keyword>
<dbReference type="InterPro" id="IPR010869">
    <property type="entry name" value="DUF1501"/>
</dbReference>
<dbReference type="SUPFAM" id="SSF53649">
    <property type="entry name" value="Alkaline phosphatase-like"/>
    <property type="match status" value="1"/>
</dbReference>
<dbReference type="PROSITE" id="PS51318">
    <property type="entry name" value="TAT"/>
    <property type="match status" value="1"/>
</dbReference>
<name>A0A6M5YUE7_9BACT</name>
<accession>A0A6M5YUE7</accession>
<dbReference type="InterPro" id="IPR019546">
    <property type="entry name" value="TAT_signal_bac_arc"/>
</dbReference>
<dbReference type="InterPro" id="IPR017850">
    <property type="entry name" value="Alkaline_phosphatase_core_sf"/>
</dbReference>
<dbReference type="KEGG" id="ftj:FTUN_5285"/>
<gene>
    <name evidence="1" type="ORF">FTUN_5285</name>
</gene>
<reference evidence="2" key="1">
    <citation type="submission" date="2020-05" db="EMBL/GenBank/DDBJ databases">
        <title>Frigoriglobus tundricola gen. nov., sp. nov., a psychrotolerant cellulolytic planctomycete of the family Gemmataceae with two divergent copies of 16S rRNA gene.</title>
        <authorList>
            <person name="Kulichevskaya I.S."/>
            <person name="Ivanova A.A."/>
            <person name="Naumoff D.G."/>
            <person name="Beletsky A.V."/>
            <person name="Rijpstra W.I.C."/>
            <person name="Sinninghe Damste J.S."/>
            <person name="Mardanov A.V."/>
            <person name="Ravin N.V."/>
            <person name="Dedysh S.N."/>
        </authorList>
    </citation>
    <scope>NUCLEOTIDE SEQUENCE [LARGE SCALE GENOMIC DNA]</scope>
    <source>
        <strain evidence="2">PL17</strain>
    </source>
</reference>
<dbReference type="RefSeq" id="WP_171473028.1">
    <property type="nucleotide sequence ID" value="NZ_CP053452.2"/>
</dbReference>
<dbReference type="Pfam" id="PF07394">
    <property type="entry name" value="DUF1501"/>
    <property type="match status" value="1"/>
</dbReference>
<dbReference type="Gene3D" id="3.40.720.10">
    <property type="entry name" value="Alkaline Phosphatase, subunit A"/>
    <property type="match status" value="1"/>
</dbReference>
<dbReference type="Proteomes" id="UP000503447">
    <property type="component" value="Chromosome"/>
</dbReference>
<dbReference type="PANTHER" id="PTHR43737:SF1">
    <property type="entry name" value="DUF1501 DOMAIN-CONTAINING PROTEIN"/>
    <property type="match status" value="1"/>
</dbReference>
<proteinExistence type="predicted"/>
<dbReference type="EMBL" id="CP053452">
    <property type="protein sequence ID" value="QJW97708.1"/>
    <property type="molecule type" value="Genomic_DNA"/>
</dbReference>
<dbReference type="PANTHER" id="PTHR43737">
    <property type="entry name" value="BLL7424 PROTEIN"/>
    <property type="match status" value="1"/>
</dbReference>
<dbReference type="AlphaFoldDB" id="A0A6M5YUE7"/>
<organism evidence="1 2">
    <name type="scientific">Frigoriglobus tundricola</name>
    <dbReference type="NCBI Taxonomy" id="2774151"/>
    <lineage>
        <taxon>Bacteria</taxon>
        <taxon>Pseudomonadati</taxon>
        <taxon>Planctomycetota</taxon>
        <taxon>Planctomycetia</taxon>
        <taxon>Gemmatales</taxon>
        <taxon>Gemmataceae</taxon>
        <taxon>Frigoriglobus</taxon>
    </lineage>
</organism>
<dbReference type="NCBIfam" id="TIGR01409">
    <property type="entry name" value="TAT_signal_seq"/>
    <property type="match status" value="1"/>
</dbReference>
<protein>
    <submittedName>
        <fullName evidence="1">Uncharacterized DUF1501 protein, type 5</fullName>
    </submittedName>
</protein>
<evidence type="ECO:0000313" key="1">
    <source>
        <dbReference type="EMBL" id="QJW97708.1"/>
    </source>
</evidence>
<sequence length="465" mass="49810">MFGITDRRHFLKHAAAGAAVTVPGLSFMTNIRAKAAELKKKQKSLIILWMGGGPSTIDLWDMKPGSPNGGEHKPKSTAASGIQITEHMPKVAEQFKNLSIIRSLSSGEGDHARGTYRMNTGNKPSPILEYPSIGSVLSYYQAMDAEAAKNADIPAFISLGNTVGTNPLTQNQVGGGFLGMKYSPFLVQNPGSPPENVSSPVADDRTVRRAAIFGQLEGGLVQHGTDKKAVMDAAQAHKEVYEKALSLVVSSRKEVFNLDKEIDGKPIDTKLKEEYGAAGPGANNFGRGCLLARKLVEAGVACVEITLGGWDMHQGIFNALATRQLPTLDKGMGTLVKDLAQRGKLKDTVIVWMGDFGRTPRINQNGGRDHYPAAWSVVVGGGNIKGGVAYGATDKDGTQAVEGKVGVHDLYGTLYRGLGIDPTPETNASVRDNLGRPYYVAGDRSKKDDNTDAKLSEYWIKEVVS</sequence>